<reference evidence="4 5" key="1">
    <citation type="submission" date="2018-09" db="EMBL/GenBank/DDBJ databases">
        <title>Whole genome based analysis of evolution and adaptive divergence in Indian and Brazilian strains of Azospirillum brasilense.</title>
        <authorList>
            <person name="Singh C."/>
            <person name="Tripathi A.K."/>
        </authorList>
    </citation>
    <scope>NUCLEOTIDE SEQUENCE [LARGE SCALE GENOMIC DNA]</scope>
    <source>
        <strain evidence="4 5">MTCC4038</strain>
    </source>
</reference>
<feature type="chain" id="PRO_5043803082" description="Glycine zipper domain-containing protein" evidence="2">
    <location>
        <begin position="22"/>
        <end position="89"/>
    </location>
</feature>
<dbReference type="Proteomes" id="UP000298774">
    <property type="component" value="Chromosome"/>
</dbReference>
<dbReference type="GeneID" id="56450548"/>
<gene>
    <name evidence="4" type="ORF">D3868_12345</name>
    <name evidence="3" type="ORF">SIM66_19400</name>
</gene>
<organism evidence="4 5">
    <name type="scientific">Azospirillum brasilense</name>
    <dbReference type="NCBI Taxonomy" id="192"/>
    <lineage>
        <taxon>Bacteria</taxon>
        <taxon>Pseudomonadati</taxon>
        <taxon>Pseudomonadota</taxon>
        <taxon>Alphaproteobacteria</taxon>
        <taxon>Rhodospirillales</taxon>
        <taxon>Azospirillaceae</taxon>
        <taxon>Azospirillum</taxon>
    </lineage>
</organism>
<evidence type="ECO:0000256" key="2">
    <source>
        <dbReference type="SAM" id="SignalP"/>
    </source>
</evidence>
<dbReference type="EMBL" id="JAWXYC010000004">
    <property type="protein sequence ID" value="MDX5953345.1"/>
    <property type="molecule type" value="Genomic_DNA"/>
</dbReference>
<evidence type="ECO:0000313" key="3">
    <source>
        <dbReference type="EMBL" id="MDX5953345.1"/>
    </source>
</evidence>
<keyword evidence="6" id="KW-1185">Reference proteome</keyword>
<dbReference type="AlphaFoldDB" id="A0A0P0F4W7"/>
<dbReference type="EMBL" id="CP032339">
    <property type="protein sequence ID" value="QCO09755.1"/>
    <property type="molecule type" value="Genomic_DNA"/>
</dbReference>
<dbReference type="PROSITE" id="PS51257">
    <property type="entry name" value="PROKAR_LIPOPROTEIN"/>
    <property type="match status" value="1"/>
</dbReference>
<evidence type="ECO:0000256" key="1">
    <source>
        <dbReference type="SAM" id="MobiDB-lite"/>
    </source>
</evidence>
<dbReference type="RefSeq" id="WP_059398655.1">
    <property type="nucleotide sequence ID" value="NZ_CP012914.1"/>
</dbReference>
<feature type="signal peptide" evidence="2">
    <location>
        <begin position="1"/>
        <end position="21"/>
    </location>
</feature>
<keyword evidence="2" id="KW-0732">Signal</keyword>
<name>A0A0P0F4W7_AZOBR</name>
<feature type="region of interest" description="Disordered" evidence="1">
    <location>
        <begin position="58"/>
        <end position="89"/>
    </location>
</feature>
<accession>A0A0P0F4W7</accession>
<evidence type="ECO:0000313" key="4">
    <source>
        <dbReference type="EMBL" id="QCO09755.1"/>
    </source>
</evidence>
<evidence type="ECO:0000313" key="5">
    <source>
        <dbReference type="Proteomes" id="UP000298774"/>
    </source>
</evidence>
<dbReference type="Proteomes" id="UP001277471">
    <property type="component" value="Unassembled WGS sequence"/>
</dbReference>
<evidence type="ECO:0000313" key="6">
    <source>
        <dbReference type="Proteomes" id="UP001277471"/>
    </source>
</evidence>
<reference evidence="3 6" key="2">
    <citation type="submission" date="2023-11" db="EMBL/GenBank/DDBJ databases">
        <title>MicrobeMod: A computational toolkit for identifying prokaryotic methylation and restriction-modification with nanopore sequencing.</title>
        <authorList>
            <person name="Crits-Christoph A."/>
            <person name="Kang S.C."/>
            <person name="Lee H."/>
            <person name="Ostrov N."/>
        </authorList>
    </citation>
    <scope>NUCLEOTIDE SEQUENCE [LARGE SCALE GENOMIC DNA]</scope>
    <source>
        <strain evidence="3 6">ATCC 29145</strain>
    </source>
</reference>
<evidence type="ECO:0008006" key="7">
    <source>
        <dbReference type="Google" id="ProtNLM"/>
    </source>
</evidence>
<sequence>MKARFLVLGLALLAAACGVNTEEKAASGALGGAAAGAVIGGPVGAVVGGAAGAAGGTATQKVEEKEGTAGPSTNTAPYGGTRPSGSITQ</sequence>
<proteinExistence type="predicted"/>
<protein>
    <recommendedName>
        <fullName evidence="7">Glycine zipper domain-containing protein</fullName>
    </recommendedName>
</protein>
<dbReference type="KEGG" id="abf:AMK58_04245"/>